<name>A0A3P8EK48_9BILA</name>
<proteinExistence type="predicted"/>
<protein>
    <submittedName>
        <fullName evidence="1">Uncharacterized protein</fullName>
    </submittedName>
</protein>
<keyword evidence="2" id="KW-1185">Reference proteome</keyword>
<sequence length="94" mass="10617">MLPIIEELLADVFSFRDLCRNFEQCVRKHLVADQSDPRCAAGSWLNAVSLRPYLDAARHNGVSILKVNEEILPTSQRNALRFGPRCECSGMSLR</sequence>
<evidence type="ECO:0000313" key="2">
    <source>
        <dbReference type="Proteomes" id="UP000270296"/>
    </source>
</evidence>
<accession>A0A3P8EK48</accession>
<gene>
    <name evidence="1" type="ORF">SBAD_LOCUS12292</name>
</gene>
<dbReference type="AlphaFoldDB" id="A0A3P8EK48"/>
<dbReference type="Proteomes" id="UP000270296">
    <property type="component" value="Unassembled WGS sequence"/>
</dbReference>
<organism evidence="1 2">
    <name type="scientific">Soboliphyme baturini</name>
    <dbReference type="NCBI Taxonomy" id="241478"/>
    <lineage>
        <taxon>Eukaryota</taxon>
        <taxon>Metazoa</taxon>
        <taxon>Ecdysozoa</taxon>
        <taxon>Nematoda</taxon>
        <taxon>Enoplea</taxon>
        <taxon>Dorylaimia</taxon>
        <taxon>Dioctophymatida</taxon>
        <taxon>Dioctophymatoidea</taxon>
        <taxon>Soboliphymatidae</taxon>
        <taxon>Soboliphyme</taxon>
    </lineage>
</organism>
<evidence type="ECO:0000313" key="1">
    <source>
        <dbReference type="EMBL" id="VDP47118.1"/>
    </source>
</evidence>
<dbReference type="EMBL" id="UZAM01017396">
    <property type="protein sequence ID" value="VDP47118.1"/>
    <property type="molecule type" value="Genomic_DNA"/>
</dbReference>
<reference evidence="1 2" key="1">
    <citation type="submission" date="2018-11" db="EMBL/GenBank/DDBJ databases">
        <authorList>
            <consortium name="Pathogen Informatics"/>
        </authorList>
    </citation>
    <scope>NUCLEOTIDE SEQUENCE [LARGE SCALE GENOMIC DNA]</scope>
</reference>